<protein>
    <recommendedName>
        <fullName evidence="7">NACHT domain-containing protein</fullName>
    </recommendedName>
</protein>
<evidence type="ECO:0000256" key="2">
    <source>
        <dbReference type="SAM" id="MobiDB-lite"/>
    </source>
</evidence>
<dbReference type="InterPro" id="IPR027417">
    <property type="entry name" value="P-loop_NTPase"/>
</dbReference>
<sequence>MRISLPCLSKKASKRNDQTLPSSENLPVLAKPVATEDKVLIKSKSGQTNGAIRGQQDKPLKVTTSESAAPAVNSTRDIVHKSSVLWKRAMERIKETEDWKKYCVVVRKQHLTLSSAVSEDEPQQDSKDTSKDNVEEMILSSSADVLNTMTAVKDQVQNSEWSFQLGERRIIVRNVYNEVIDVFAAIKDPGTSLARLNPYASIGWSSLQYVVQRLQTAREVRDMCWEVLPRATFLISRYQTMNELYTSNEDVHKSSDMLEQALTELHEQIMSYQITMVIYLNDRMERFRASFSDASNSKLSKIWEEIKDKEASLSGLQSLADREINNEKFVRLLKASEELNNNLNKTWDEVQGISRIVEGQQRRKILNWISEMKYEDAHNQKRRTAAAKYATGNWLLAQPHYRAWLLVADPPNFWLHGFMGSGKTCLTHLAIEDIKNNIEHKHGQHLAYYYIDGAEARGDQDCTRKILRCLLKQLAGLGSGERMMEAVLNSYETHAEKGSLTEGQTMGLFQTILNDNYSTFLILDGLDECDRGTFNQLMNCIDRLCDGARGRVQVFFSSRQEQFIEDRMKALGPRKIDVKEYNKKDIQKYISTRLKHSIDDWPELYRRGSEDQSRDIRDTLQKNAQGMFRWIDVAFGHLHSGQNFSDMQERLKGLNHLPNLFDLYDKIYETAMKTLGSRSRDALRLALTLMLYSDLRSVYRHWGRFEDFRVAYIQENFSSLLEPKEVLSLCPSFIQFSSPLWFGRSFQLSHFSVREYLLERRGNEYEPRRGYCYLAKESLKVFIENECYARAQRAANGLFVYYASIGWTIHLHRACAAGPGIQWETIIKDGGLLNAIDAFLLRSRVPEAFIRWQSYVRANQKTLSRFFSLSDVLAQPPSTLFARLMFHLPYKDPNFSLAHLEAEERIDQPGFSAVHLASMMHNMAAVEWLARSDAETMETLLKCKAEPHLPQGFGSLAPYTPQTWPGQSLIIPGTETFSDLEVALGMKCSTDAAIVLFLDGYSKVEAPQEWYIWALWTAVKEVNDPMEFSQEIDCLFGEDKTKGAEDFNQWLLQRYNDYVPKNVSICGIGGLPACRYITEDSWAYAGVALREEFVAQVATCVGEKFEDMKEQWQLSPRKIHLDFNPFDSDFFSPDGMPESSSLPVWNRVDSTPRIGTFDFHAPGSASGSDDESDFP</sequence>
<feature type="region of interest" description="Disordered" evidence="2">
    <location>
        <begin position="1"/>
        <end position="26"/>
    </location>
</feature>
<dbReference type="EMBL" id="ML991871">
    <property type="protein sequence ID" value="KAF2229227.1"/>
    <property type="molecule type" value="Genomic_DNA"/>
</dbReference>
<evidence type="ECO:0008006" key="7">
    <source>
        <dbReference type="Google" id="ProtNLM"/>
    </source>
</evidence>
<dbReference type="AlphaFoldDB" id="A0A6A6GU73"/>
<feature type="region of interest" description="Disordered" evidence="2">
    <location>
        <begin position="1156"/>
        <end position="1175"/>
    </location>
</feature>
<dbReference type="PANTHER" id="PTHR10039:SF16">
    <property type="entry name" value="GPI INOSITOL-DEACYLASE"/>
    <property type="match status" value="1"/>
</dbReference>
<evidence type="ECO:0000259" key="3">
    <source>
        <dbReference type="Pfam" id="PF17100"/>
    </source>
</evidence>
<dbReference type="Pfam" id="PF17100">
    <property type="entry name" value="NACHT_N"/>
    <property type="match status" value="1"/>
</dbReference>
<reference evidence="5" key="1">
    <citation type="journal article" date="2020" name="Stud. Mycol.">
        <title>101 Dothideomycetes genomes: a test case for predicting lifestyles and emergence of pathogens.</title>
        <authorList>
            <person name="Haridas S."/>
            <person name="Albert R."/>
            <person name="Binder M."/>
            <person name="Bloem J."/>
            <person name="Labutti K."/>
            <person name="Salamov A."/>
            <person name="Andreopoulos B."/>
            <person name="Baker S."/>
            <person name="Barry K."/>
            <person name="Bills G."/>
            <person name="Bluhm B."/>
            <person name="Cannon C."/>
            <person name="Castanera R."/>
            <person name="Culley D."/>
            <person name="Daum C."/>
            <person name="Ezra D."/>
            <person name="Gonzalez J."/>
            <person name="Henrissat B."/>
            <person name="Kuo A."/>
            <person name="Liang C."/>
            <person name="Lipzen A."/>
            <person name="Lutzoni F."/>
            <person name="Magnuson J."/>
            <person name="Mondo S."/>
            <person name="Nolan M."/>
            <person name="Ohm R."/>
            <person name="Pangilinan J."/>
            <person name="Park H.-J."/>
            <person name="Ramirez L."/>
            <person name="Alfaro M."/>
            <person name="Sun H."/>
            <person name="Tritt A."/>
            <person name="Yoshinaga Y."/>
            <person name="Zwiers L.-H."/>
            <person name="Turgeon B."/>
            <person name="Goodwin S."/>
            <person name="Spatafora J."/>
            <person name="Crous P."/>
            <person name="Grigoriev I."/>
        </authorList>
    </citation>
    <scope>NUCLEOTIDE SEQUENCE</scope>
    <source>
        <strain evidence="5">Tuck. ex Michener</strain>
    </source>
</reference>
<feature type="region of interest" description="Disordered" evidence="2">
    <location>
        <begin position="45"/>
        <end position="68"/>
    </location>
</feature>
<evidence type="ECO:0000256" key="1">
    <source>
        <dbReference type="ARBA" id="ARBA00022737"/>
    </source>
</evidence>
<dbReference type="InterPro" id="IPR031359">
    <property type="entry name" value="NACHT_N"/>
</dbReference>
<dbReference type="Proteomes" id="UP000800092">
    <property type="component" value="Unassembled WGS sequence"/>
</dbReference>
<gene>
    <name evidence="5" type="ORF">EV356DRAFT_571315</name>
</gene>
<dbReference type="OrthoDB" id="62952at2759"/>
<keyword evidence="6" id="KW-1185">Reference proteome</keyword>
<organism evidence="5 6">
    <name type="scientific">Viridothelium virens</name>
    <name type="common">Speckled blister lichen</name>
    <name type="synonym">Trypethelium virens</name>
    <dbReference type="NCBI Taxonomy" id="1048519"/>
    <lineage>
        <taxon>Eukaryota</taxon>
        <taxon>Fungi</taxon>
        <taxon>Dikarya</taxon>
        <taxon>Ascomycota</taxon>
        <taxon>Pezizomycotina</taxon>
        <taxon>Dothideomycetes</taxon>
        <taxon>Dothideomycetes incertae sedis</taxon>
        <taxon>Trypetheliales</taxon>
        <taxon>Trypetheliaceae</taxon>
        <taxon>Viridothelium</taxon>
    </lineage>
</organism>
<accession>A0A6A6GU73</accession>
<dbReference type="SUPFAM" id="SSF52540">
    <property type="entry name" value="P-loop containing nucleoside triphosphate hydrolases"/>
    <property type="match status" value="1"/>
</dbReference>
<feature type="domain" description="Nephrocystin 3-like N-terminal" evidence="4">
    <location>
        <begin position="391"/>
        <end position="559"/>
    </location>
</feature>
<dbReference type="PANTHER" id="PTHR10039">
    <property type="entry name" value="AMELOGENIN"/>
    <property type="match status" value="1"/>
</dbReference>
<keyword evidence="1" id="KW-0677">Repeat</keyword>
<evidence type="ECO:0000313" key="5">
    <source>
        <dbReference type="EMBL" id="KAF2229227.1"/>
    </source>
</evidence>
<dbReference type="Gene3D" id="3.40.50.300">
    <property type="entry name" value="P-loop containing nucleotide triphosphate hydrolases"/>
    <property type="match status" value="1"/>
</dbReference>
<evidence type="ECO:0000259" key="4">
    <source>
        <dbReference type="Pfam" id="PF24883"/>
    </source>
</evidence>
<dbReference type="Pfam" id="PF24883">
    <property type="entry name" value="NPHP3_N"/>
    <property type="match status" value="1"/>
</dbReference>
<evidence type="ECO:0000313" key="6">
    <source>
        <dbReference type="Proteomes" id="UP000800092"/>
    </source>
</evidence>
<proteinExistence type="predicted"/>
<name>A0A6A6GU73_VIRVR</name>
<dbReference type="InterPro" id="IPR056884">
    <property type="entry name" value="NPHP3-like_N"/>
</dbReference>
<feature type="domain" description="NWD NACHT-NTPase N-terminal" evidence="3">
    <location>
        <begin position="85"/>
        <end position="313"/>
    </location>
</feature>